<dbReference type="EMBL" id="BMCS01000001">
    <property type="protein sequence ID" value="GGF30033.1"/>
    <property type="molecule type" value="Genomic_DNA"/>
</dbReference>
<dbReference type="NCBIfam" id="TIGR02234">
    <property type="entry name" value="trp_oprn_chp"/>
    <property type="match status" value="1"/>
</dbReference>
<proteinExistence type="predicted"/>
<feature type="transmembrane region" description="Helical" evidence="2">
    <location>
        <begin position="69"/>
        <end position="87"/>
    </location>
</feature>
<dbReference type="Pfam" id="PF09534">
    <property type="entry name" value="Trp_oprn_chp"/>
    <property type="match status" value="1"/>
</dbReference>
<sequence length="266" mass="27071">MSTPAGAPAPTAADVAHRRRSLTIASVLLAVAAAALWGSSRLSWASLVAADGIGVPRDFTVRGSDWSSYLTPLAIVLLAAIAAAVSLRGWGLRILAVIVALIGVASVAPAISLLTGDSGGTYAAKSIDLPGRYQVTSIETHPLAAVLVFVSGLFAVAAAVVIMRAARGAVGLSSKYKSPAARRADLEEQIFADRCSTTGSTDTKSDPGPERGADAPESTEGDGGGLNERMLWDALDNGADPTASTSDETDPRHRPDAAGGADDGPR</sequence>
<organism evidence="3 4">
    <name type="scientific">Williamsia phyllosphaerae</name>
    <dbReference type="NCBI Taxonomy" id="885042"/>
    <lineage>
        <taxon>Bacteria</taxon>
        <taxon>Bacillati</taxon>
        <taxon>Actinomycetota</taxon>
        <taxon>Actinomycetes</taxon>
        <taxon>Mycobacteriales</taxon>
        <taxon>Nocardiaceae</taxon>
        <taxon>Williamsia</taxon>
    </lineage>
</organism>
<keyword evidence="2" id="KW-0472">Membrane</keyword>
<name>A0ABQ1UZ83_9NOCA</name>
<keyword evidence="2" id="KW-0812">Transmembrane</keyword>
<dbReference type="InterPro" id="IPR011746">
    <property type="entry name" value="Trp_synth-assoc_CHP"/>
</dbReference>
<keyword evidence="2" id="KW-1133">Transmembrane helix</keyword>
<evidence type="ECO:0000256" key="2">
    <source>
        <dbReference type="SAM" id="Phobius"/>
    </source>
</evidence>
<dbReference type="RefSeq" id="WP_188490200.1">
    <property type="nucleotide sequence ID" value="NZ_BMCS01000001.1"/>
</dbReference>
<feature type="transmembrane region" description="Helical" evidence="2">
    <location>
        <begin position="94"/>
        <end position="114"/>
    </location>
</feature>
<accession>A0ABQ1UZ83</accession>
<evidence type="ECO:0000313" key="3">
    <source>
        <dbReference type="EMBL" id="GGF30033.1"/>
    </source>
</evidence>
<keyword evidence="4" id="KW-1185">Reference proteome</keyword>
<protein>
    <submittedName>
        <fullName evidence="3">Membrane protein</fullName>
    </submittedName>
</protein>
<comment type="caution">
    <text evidence="3">The sequence shown here is derived from an EMBL/GenBank/DDBJ whole genome shotgun (WGS) entry which is preliminary data.</text>
</comment>
<dbReference type="Proteomes" id="UP000632454">
    <property type="component" value="Unassembled WGS sequence"/>
</dbReference>
<feature type="region of interest" description="Disordered" evidence="1">
    <location>
        <begin position="191"/>
        <end position="266"/>
    </location>
</feature>
<evidence type="ECO:0000313" key="4">
    <source>
        <dbReference type="Proteomes" id="UP000632454"/>
    </source>
</evidence>
<feature type="transmembrane region" description="Helical" evidence="2">
    <location>
        <begin position="143"/>
        <end position="166"/>
    </location>
</feature>
<feature type="compositionally biased region" description="Basic and acidic residues" evidence="1">
    <location>
        <begin position="203"/>
        <end position="214"/>
    </location>
</feature>
<evidence type="ECO:0000256" key="1">
    <source>
        <dbReference type="SAM" id="MobiDB-lite"/>
    </source>
</evidence>
<gene>
    <name evidence="3" type="ORF">GCM10007298_27490</name>
</gene>
<reference evidence="4" key="1">
    <citation type="journal article" date="2019" name="Int. J. Syst. Evol. Microbiol.">
        <title>The Global Catalogue of Microorganisms (GCM) 10K type strain sequencing project: providing services to taxonomists for standard genome sequencing and annotation.</title>
        <authorList>
            <consortium name="The Broad Institute Genomics Platform"/>
            <consortium name="The Broad Institute Genome Sequencing Center for Infectious Disease"/>
            <person name="Wu L."/>
            <person name="Ma J."/>
        </authorList>
    </citation>
    <scope>NUCLEOTIDE SEQUENCE [LARGE SCALE GENOMIC DNA]</scope>
    <source>
        <strain evidence="4">CCM 7855</strain>
    </source>
</reference>
<dbReference type="InterPro" id="IPR019051">
    <property type="entry name" value="Trp_biosyn_TM_oprn/chp"/>
</dbReference>